<reference evidence="3" key="1">
    <citation type="journal article" date="2023" name="G3 (Bethesda)">
        <title>Whole genome assembly and annotation of the endangered Caribbean coral Acropora cervicornis.</title>
        <authorList>
            <person name="Selwyn J.D."/>
            <person name="Vollmer S.V."/>
        </authorList>
    </citation>
    <scope>NUCLEOTIDE SEQUENCE</scope>
    <source>
        <strain evidence="3">K2</strain>
    </source>
</reference>
<organism evidence="3 4">
    <name type="scientific">Acropora cervicornis</name>
    <name type="common">Staghorn coral</name>
    <dbReference type="NCBI Taxonomy" id="6130"/>
    <lineage>
        <taxon>Eukaryota</taxon>
        <taxon>Metazoa</taxon>
        <taxon>Cnidaria</taxon>
        <taxon>Anthozoa</taxon>
        <taxon>Hexacorallia</taxon>
        <taxon>Scleractinia</taxon>
        <taxon>Astrocoeniina</taxon>
        <taxon>Acroporidae</taxon>
        <taxon>Acropora</taxon>
    </lineage>
</organism>
<comment type="caution">
    <text evidence="3">The sequence shown here is derived from an EMBL/GenBank/DDBJ whole genome shotgun (WGS) entry which is preliminary data.</text>
</comment>
<protein>
    <submittedName>
        <fullName evidence="3">Protein FAM161B</fullName>
    </submittedName>
</protein>
<dbReference type="PANTHER" id="PTHR21501">
    <property type="entry name" value="PROTEIN FAM-161"/>
    <property type="match status" value="1"/>
</dbReference>
<dbReference type="Proteomes" id="UP001249851">
    <property type="component" value="Unassembled WGS sequence"/>
</dbReference>
<dbReference type="AlphaFoldDB" id="A0AAD9V4P7"/>
<proteinExistence type="predicted"/>
<evidence type="ECO:0000313" key="3">
    <source>
        <dbReference type="EMBL" id="KAK2561153.1"/>
    </source>
</evidence>
<evidence type="ECO:0000256" key="1">
    <source>
        <dbReference type="ARBA" id="ARBA00023054"/>
    </source>
</evidence>
<dbReference type="GO" id="GO:0044782">
    <property type="term" value="P:cilium organization"/>
    <property type="evidence" value="ECO:0007669"/>
    <property type="project" value="TreeGrafter"/>
</dbReference>
<name>A0AAD9V4P7_ACRCE</name>
<reference evidence="3" key="2">
    <citation type="journal article" date="2023" name="Science">
        <title>Genomic signatures of disease resistance in endangered staghorn corals.</title>
        <authorList>
            <person name="Vollmer S.V."/>
            <person name="Selwyn J.D."/>
            <person name="Despard B.A."/>
            <person name="Roesel C.L."/>
        </authorList>
    </citation>
    <scope>NUCLEOTIDE SEQUENCE</scope>
    <source>
        <strain evidence="3">K2</strain>
    </source>
</reference>
<feature type="compositionally biased region" description="Acidic residues" evidence="2">
    <location>
        <begin position="127"/>
        <end position="145"/>
    </location>
</feature>
<dbReference type="InterPro" id="IPR051655">
    <property type="entry name" value="FAM161"/>
</dbReference>
<dbReference type="EMBL" id="JARQWQ010000034">
    <property type="protein sequence ID" value="KAK2561153.1"/>
    <property type="molecule type" value="Genomic_DNA"/>
</dbReference>
<evidence type="ECO:0000256" key="2">
    <source>
        <dbReference type="SAM" id="MobiDB-lite"/>
    </source>
</evidence>
<keyword evidence="4" id="KW-1185">Reference proteome</keyword>
<dbReference type="GO" id="GO:0005929">
    <property type="term" value="C:cilium"/>
    <property type="evidence" value="ECO:0007669"/>
    <property type="project" value="TreeGrafter"/>
</dbReference>
<feature type="compositionally biased region" description="Basic and acidic residues" evidence="2">
    <location>
        <begin position="12"/>
        <end position="29"/>
    </location>
</feature>
<dbReference type="GO" id="GO:0005856">
    <property type="term" value="C:cytoskeleton"/>
    <property type="evidence" value="ECO:0007669"/>
    <property type="project" value="UniProtKB-ARBA"/>
</dbReference>
<keyword evidence="1" id="KW-0175">Coiled coil</keyword>
<evidence type="ECO:0000313" key="4">
    <source>
        <dbReference type="Proteomes" id="UP001249851"/>
    </source>
</evidence>
<gene>
    <name evidence="3" type="ORF">P5673_016297</name>
</gene>
<feature type="region of interest" description="Disordered" evidence="2">
    <location>
        <begin position="1"/>
        <end position="29"/>
    </location>
</feature>
<feature type="region of interest" description="Disordered" evidence="2">
    <location>
        <begin position="123"/>
        <end position="145"/>
    </location>
</feature>
<dbReference type="PANTHER" id="PTHR21501:SF1">
    <property type="entry name" value="PROTEIN FAM-161"/>
    <property type="match status" value="1"/>
</dbReference>
<sequence length="145" mass="16634">MANDNSVQLKRAAKEKVQSFKRSDRARREEYNRELQEMQNRVNRRPLLFEQQSQVTAKRAAERKYADILRNAGVDEAIVQNLVTKDGRIVDAESDDDLVEMGSQIVYSGSRRSSDVENRLRSLAGSVDDDESDVHEEIYDDDAEI</sequence>
<accession>A0AAD9V4P7</accession>